<gene>
    <name evidence="1" type="ORF">D3272_08585</name>
</gene>
<dbReference type="Proteomes" id="UP000289411">
    <property type="component" value="Unassembled WGS sequence"/>
</dbReference>
<sequence length="69" mass="7741">MSGDDRDDEGVRVLHRMIAYVRDEAMRLHILDVALLLDHAEDAMLAFAPTILADRPGFADACDDYARSH</sequence>
<reference evidence="1 2" key="2">
    <citation type="submission" date="2019-02" db="EMBL/GenBank/DDBJ databases">
        <title>'Lichenibacterium ramalinii' gen. nov. sp. nov., 'Lichenibacterium minor' gen. nov. sp. nov.</title>
        <authorList>
            <person name="Pankratov T."/>
        </authorList>
    </citation>
    <scope>NUCLEOTIDE SEQUENCE [LARGE SCALE GENOMIC DNA]</scope>
    <source>
        <strain evidence="1 2">RmlP001</strain>
    </source>
</reference>
<organism evidence="1 2">
    <name type="scientific">Lichenibacterium ramalinae</name>
    <dbReference type="NCBI Taxonomy" id="2316527"/>
    <lineage>
        <taxon>Bacteria</taxon>
        <taxon>Pseudomonadati</taxon>
        <taxon>Pseudomonadota</taxon>
        <taxon>Alphaproteobacteria</taxon>
        <taxon>Hyphomicrobiales</taxon>
        <taxon>Lichenihabitantaceae</taxon>
        <taxon>Lichenibacterium</taxon>
    </lineage>
</organism>
<name>A0A4Q2RD58_9HYPH</name>
<accession>A0A4Q2RD58</accession>
<keyword evidence="2" id="KW-1185">Reference proteome</keyword>
<evidence type="ECO:0000313" key="1">
    <source>
        <dbReference type="EMBL" id="RYB05646.1"/>
    </source>
</evidence>
<comment type="caution">
    <text evidence="1">The sequence shown here is derived from an EMBL/GenBank/DDBJ whole genome shotgun (WGS) entry which is preliminary data.</text>
</comment>
<reference evidence="1 2" key="1">
    <citation type="submission" date="2018-09" db="EMBL/GenBank/DDBJ databases">
        <authorList>
            <person name="Grouzdev D.S."/>
            <person name="Krutkina M.S."/>
        </authorList>
    </citation>
    <scope>NUCLEOTIDE SEQUENCE [LARGE SCALE GENOMIC DNA]</scope>
    <source>
        <strain evidence="1 2">RmlP001</strain>
    </source>
</reference>
<proteinExistence type="predicted"/>
<dbReference type="EMBL" id="QYBC01000006">
    <property type="protein sequence ID" value="RYB05646.1"/>
    <property type="molecule type" value="Genomic_DNA"/>
</dbReference>
<dbReference type="RefSeq" id="WP_129218750.1">
    <property type="nucleotide sequence ID" value="NZ_QYBC01000006.1"/>
</dbReference>
<protein>
    <submittedName>
        <fullName evidence="1">Uncharacterized protein</fullName>
    </submittedName>
</protein>
<evidence type="ECO:0000313" key="2">
    <source>
        <dbReference type="Proteomes" id="UP000289411"/>
    </source>
</evidence>
<dbReference type="AlphaFoldDB" id="A0A4Q2RD58"/>